<dbReference type="Proteomes" id="UP000193307">
    <property type="component" value="Unassembled WGS sequence"/>
</dbReference>
<comment type="pathway">
    <text evidence="1">Lipid metabolism.</text>
</comment>
<dbReference type="STRING" id="658057.SAMN04488032_109112"/>
<evidence type="ECO:0000313" key="8">
    <source>
        <dbReference type="EMBL" id="SLN54479.1"/>
    </source>
</evidence>
<evidence type="ECO:0000313" key="9">
    <source>
        <dbReference type="Proteomes" id="UP000193307"/>
    </source>
</evidence>
<proteinExistence type="predicted"/>
<accession>A0A1Y5T2L8</accession>
<evidence type="ECO:0000256" key="3">
    <source>
        <dbReference type="ARBA" id="ARBA00022679"/>
    </source>
</evidence>
<keyword evidence="3 8" id="KW-0808">Transferase</keyword>
<evidence type="ECO:0000256" key="5">
    <source>
        <dbReference type="ARBA" id="ARBA00023315"/>
    </source>
</evidence>
<keyword evidence="4" id="KW-0443">Lipid metabolism</keyword>
<dbReference type="SUPFAM" id="SSF69593">
    <property type="entry name" value="Glycerol-3-phosphate (1)-acyltransferase"/>
    <property type="match status" value="1"/>
</dbReference>
<dbReference type="PANTHER" id="PTHR10434:SF64">
    <property type="entry name" value="1-ACYL-SN-GLYCEROL-3-PHOSPHATE ACYLTRANSFERASE-RELATED"/>
    <property type="match status" value="1"/>
</dbReference>
<dbReference type="EMBL" id="FWFW01000009">
    <property type="protein sequence ID" value="SLN54479.1"/>
    <property type="molecule type" value="Genomic_DNA"/>
</dbReference>
<dbReference type="GO" id="GO:0003841">
    <property type="term" value="F:1-acylglycerol-3-phosphate O-acyltransferase activity"/>
    <property type="evidence" value="ECO:0007669"/>
    <property type="project" value="TreeGrafter"/>
</dbReference>
<dbReference type="SMART" id="SM00563">
    <property type="entry name" value="PlsC"/>
    <property type="match status" value="1"/>
</dbReference>
<keyword evidence="9" id="KW-1185">Reference proteome</keyword>
<keyword evidence="2" id="KW-0444">Lipid biosynthesis</keyword>
<evidence type="ECO:0000256" key="6">
    <source>
        <dbReference type="SAM" id="Phobius"/>
    </source>
</evidence>
<evidence type="ECO:0000256" key="2">
    <source>
        <dbReference type="ARBA" id="ARBA00022516"/>
    </source>
</evidence>
<dbReference type="GO" id="GO:0006654">
    <property type="term" value="P:phosphatidic acid biosynthetic process"/>
    <property type="evidence" value="ECO:0007669"/>
    <property type="project" value="TreeGrafter"/>
</dbReference>
<dbReference type="RefSeq" id="WP_085849910.1">
    <property type="nucleotide sequence ID" value="NZ_FNZV01000009.1"/>
</dbReference>
<dbReference type="CDD" id="cd07989">
    <property type="entry name" value="LPLAT_AGPAT-like"/>
    <property type="match status" value="1"/>
</dbReference>
<name>A0A1Y5T2L8_9RHOB</name>
<dbReference type="PANTHER" id="PTHR10434">
    <property type="entry name" value="1-ACYL-SN-GLYCEROL-3-PHOSPHATE ACYLTRANSFERASE"/>
    <property type="match status" value="1"/>
</dbReference>
<keyword evidence="6" id="KW-1133">Transmembrane helix</keyword>
<feature type="transmembrane region" description="Helical" evidence="6">
    <location>
        <begin position="29"/>
        <end position="49"/>
    </location>
</feature>
<dbReference type="Pfam" id="PF01553">
    <property type="entry name" value="Acyltransferase"/>
    <property type="match status" value="1"/>
</dbReference>
<keyword evidence="6" id="KW-0472">Membrane</keyword>
<dbReference type="AlphaFoldDB" id="A0A1Y5T2L8"/>
<sequence>MSAPLWDSKIPPTETGTERFDMVRMVLRGSSIIALIVVCLVLMLLTRAIERLVVGARRPWSSQFPRFVSRVSLRIMGIPLHTVGTPMKSHGAVVANHCSWLDIFSLNACQRVFFVSKAEVAKWAGIGPLARAAGTVFIARDRKEAGRQKALFEERLHMGHKLLFFPEGTSTDSLRVLPFKPTLFAAFFAPELRNELSIQPVTVRYTSPEGADPRFYGWWGDMEFGPSLVKFLKARIQGTITIVFHDPIAVNDVPNRKDMALLCEKAVRSGLPDIPEKYIED</sequence>
<feature type="domain" description="Phospholipid/glycerol acyltransferase" evidence="7">
    <location>
        <begin position="91"/>
        <end position="206"/>
    </location>
</feature>
<reference evidence="8 9" key="1">
    <citation type="submission" date="2017-03" db="EMBL/GenBank/DDBJ databases">
        <authorList>
            <person name="Afonso C.L."/>
            <person name="Miller P.J."/>
            <person name="Scott M.A."/>
            <person name="Spackman E."/>
            <person name="Goraichik I."/>
            <person name="Dimitrov K.M."/>
            <person name="Suarez D.L."/>
            <person name="Swayne D.E."/>
        </authorList>
    </citation>
    <scope>NUCLEOTIDE SEQUENCE [LARGE SCALE GENOMIC DNA]</scope>
    <source>
        <strain evidence="8 9">CECT 7971</strain>
    </source>
</reference>
<dbReference type="InterPro" id="IPR002123">
    <property type="entry name" value="Plipid/glycerol_acylTrfase"/>
</dbReference>
<organism evidence="8 9">
    <name type="scientific">Pacificibacter marinus</name>
    <dbReference type="NCBI Taxonomy" id="658057"/>
    <lineage>
        <taxon>Bacteria</taxon>
        <taxon>Pseudomonadati</taxon>
        <taxon>Pseudomonadota</taxon>
        <taxon>Alphaproteobacteria</taxon>
        <taxon>Rhodobacterales</taxon>
        <taxon>Roseobacteraceae</taxon>
        <taxon>Pacificibacter</taxon>
    </lineage>
</organism>
<keyword evidence="6" id="KW-0812">Transmembrane</keyword>
<keyword evidence="5 8" id="KW-0012">Acyltransferase</keyword>
<evidence type="ECO:0000259" key="7">
    <source>
        <dbReference type="SMART" id="SM00563"/>
    </source>
</evidence>
<protein>
    <submittedName>
        <fullName evidence="8">Acyltransferase</fullName>
    </submittedName>
</protein>
<gene>
    <name evidence="8" type="ORF">PAM7971_02803</name>
</gene>
<evidence type="ECO:0000256" key="1">
    <source>
        <dbReference type="ARBA" id="ARBA00005189"/>
    </source>
</evidence>
<evidence type="ECO:0000256" key="4">
    <source>
        <dbReference type="ARBA" id="ARBA00023098"/>
    </source>
</evidence>